<dbReference type="PANTHER" id="PTHR21716:SF67">
    <property type="entry name" value="TRANSPORT PROTEIN YDIK-RELATED"/>
    <property type="match status" value="1"/>
</dbReference>
<dbReference type="RefSeq" id="WP_058278481.1">
    <property type="nucleotide sequence ID" value="NZ_CYPU01000052.1"/>
</dbReference>
<dbReference type="Pfam" id="PF01594">
    <property type="entry name" value="AI-2E_transport"/>
    <property type="match status" value="1"/>
</dbReference>
<comment type="subcellular location">
    <subcellularLocation>
        <location evidence="1">Cell membrane</location>
        <topology evidence="1">Multi-pass membrane protein</topology>
    </subcellularLocation>
</comment>
<dbReference type="Proteomes" id="UP000050783">
    <property type="component" value="Unassembled WGS sequence"/>
</dbReference>
<evidence type="ECO:0000313" key="9">
    <source>
        <dbReference type="EMBL" id="CUH49004.1"/>
    </source>
</evidence>
<feature type="transmembrane region" description="Helical" evidence="8">
    <location>
        <begin position="275"/>
        <end position="294"/>
    </location>
</feature>
<evidence type="ECO:0000313" key="10">
    <source>
        <dbReference type="Proteomes" id="UP000050783"/>
    </source>
</evidence>
<feature type="transmembrane region" description="Helical" evidence="8">
    <location>
        <begin position="243"/>
        <end position="269"/>
    </location>
</feature>
<evidence type="ECO:0000256" key="1">
    <source>
        <dbReference type="ARBA" id="ARBA00004651"/>
    </source>
</evidence>
<gene>
    <name evidence="9" type="ORF">RUA4292_03196</name>
</gene>
<name>A0A0N7LQU6_9RHOB</name>
<evidence type="ECO:0000256" key="4">
    <source>
        <dbReference type="ARBA" id="ARBA00022475"/>
    </source>
</evidence>
<dbReference type="PANTHER" id="PTHR21716">
    <property type="entry name" value="TRANSMEMBRANE PROTEIN"/>
    <property type="match status" value="1"/>
</dbReference>
<evidence type="ECO:0000256" key="6">
    <source>
        <dbReference type="ARBA" id="ARBA00022989"/>
    </source>
</evidence>
<keyword evidence="5 8" id="KW-0812">Transmembrane</keyword>
<dbReference type="GeneID" id="55494356"/>
<sequence length="363" mass="38149">MEKTQDAKIVDLAIRLLFLGLFLYSALVMVAPLASVVIWATILCVALYPAFDWLQSKLGGRKKLATTILVLLGLVLTLGPVATAVSGAAELGSEFAEQADRGELKVPPAPEGLKELPLVGDKISDVWGMFVRNLDGALAKYGTQILEITKSLFGKVLGIGIGLLGLALSVLIMGALFSPGPNLVQGLQRFANRVFAPRGGEFVTLAGATIRNVTKGVIGVAAIQAVCVWILLALFGISSAATLAFICLILSIIQIGPGLVLIPVIIYAWSSMSGGTALIFTVLAIPVMIMDSFLRPVFISKGLETPMLVILIGVLGGMMAYGLIGVFMGPVLFAVFYELFKVWIDTSPEAEGAGEDAAEGAAK</sequence>
<feature type="transmembrane region" description="Helical" evidence="8">
    <location>
        <begin position="216"/>
        <end position="236"/>
    </location>
</feature>
<protein>
    <submittedName>
        <fullName evidence="9">Putative inner membrane protein</fullName>
    </submittedName>
</protein>
<accession>A0A0N7LQU6</accession>
<keyword evidence="3" id="KW-0813">Transport</keyword>
<keyword evidence="6 8" id="KW-1133">Transmembrane helix</keyword>
<evidence type="ECO:0000256" key="8">
    <source>
        <dbReference type="SAM" id="Phobius"/>
    </source>
</evidence>
<evidence type="ECO:0000256" key="5">
    <source>
        <dbReference type="ARBA" id="ARBA00022692"/>
    </source>
</evidence>
<dbReference type="AlphaFoldDB" id="A0A0N7LQU6"/>
<dbReference type="GO" id="GO:0005886">
    <property type="term" value="C:plasma membrane"/>
    <property type="evidence" value="ECO:0007669"/>
    <property type="project" value="UniProtKB-SubCell"/>
</dbReference>
<dbReference type="InterPro" id="IPR002549">
    <property type="entry name" value="AI-2E-like"/>
</dbReference>
<dbReference type="EMBL" id="CYPU01000052">
    <property type="protein sequence ID" value="CUH49004.1"/>
    <property type="molecule type" value="Genomic_DNA"/>
</dbReference>
<keyword evidence="7 8" id="KW-0472">Membrane</keyword>
<comment type="similarity">
    <text evidence="2">Belongs to the autoinducer-2 exporter (AI-2E) (TC 2.A.86) family.</text>
</comment>
<dbReference type="STRING" id="81569.RUM4293_02597"/>
<evidence type="ECO:0000256" key="3">
    <source>
        <dbReference type="ARBA" id="ARBA00022448"/>
    </source>
</evidence>
<evidence type="ECO:0000256" key="7">
    <source>
        <dbReference type="ARBA" id="ARBA00023136"/>
    </source>
</evidence>
<feature type="transmembrane region" description="Helical" evidence="8">
    <location>
        <begin position="156"/>
        <end position="178"/>
    </location>
</feature>
<feature type="transmembrane region" description="Helical" evidence="8">
    <location>
        <begin position="66"/>
        <end position="85"/>
    </location>
</feature>
<evidence type="ECO:0000256" key="2">
    <source>
        <dbReference type="ARBA" id="ARBA00009773"/>
    </source>
</evidence>
<keyword evidence="4" id="KW-1003">Cell membrane</keyword>
<reference evidence="9 10" key="1">
    <citation type="submission" date="2015-09" db="EMBL/GenBank/DDBJ databases">
        <authorList>
            <consortium name="Swine Surveillance"/>
        </authorList>
    </citation>
    <scope>NUCLEOTIDE SEQUENCE [LARGE SCALE GENOMIC DNA]</scope>
    <source>
        <strain evidence="9 10">CECT 4292</strain>
    </source>
</reference>
<organism evidence="9 10">
    <name type="scientific">Ruegeria atlantica</name>
    <dbReference type="NCBI Taxonomy" id="81569"/>
    <lineage>
        <taxon>Bacteria</taxon>
        <taxon>Pseudomonadati</taxon>
        <taxon>Pseudomonadota</taxon>
        <taxon>Alphaproteobacteria</taxon>
        <taxon>Rhodobacterales</taxon>
        <taxon>Roseobacteraceae</taxon>
        <taxon>Ruegeria</taxon>
    </lineage>
</organism>
<feature type="transmembrane region" description="Helical" evidence="8">
    <location>
        <begin position="306"/>
        <end position="337"/>
    </location>
</feature>
<dbReference type="OrthoDB" id="8113547at2"/>
<proteinExistence type="inferred from homology"/>